<dbReference type="GO" id="GO:0046983">
    <property type="term" value="F:protein dimerization activity"/>
    <property type="evidence" value="ECO:0007669"/>
    <property type="project" value="InterPro"/>
</dbReference>
<dbReference type="Pfam" id="PF00010">
    <property type="entry name" value="HLH"/>
    <property type="match status" value="1"/>
</dbReference>
<dbReference type="Proteomes" id="UP000018144">
    <property type="component" value="Unassembled WGS sequence"/>
</dbReference>
<keyword evidence="4" id="KW-0539">Nucleus</keyword>
<dbReference type="Gene3D" id="4.10.280.10">
    <property type="entry name" value="Helix-loop-helix DNA-binding domain"/>
    <property type="match status" value="1"/>
</dbReference>
<dbReference type="SUPFAM" id="SSF47459">
    <property type="entry name" value="HLH, helix-loop-helix DNA-binding domain"/>
    <property type="match status" value="1"/>
</dbReference>
<feature type="region of interest" description="Disordered" evidence="5">
    <location>
        <begin position="1"/>
        <end position="106"/>
    </location>
</feature>
<feature type="region of interest" description="Disordered" evidence="5">
    <location>
        <begin position="330"/>
        <end position="360"/>
    </location>
</feature>
<organism evidence="7 8">
    <name type="scientific">Pyronema omphalodes (strain CBS 100304)</name>
    <name type="common">Pyronema confluens</name>
    <dbReference type="NCBI Taxonomy" id="1076935"/>
    <lineage>
        <taxon>Eukaryota</taxon>
        <taxon>Fungi</taxon>
        <taxon>Dikarya</taxon>
        <taxon>Ascomycota</taxon>
        <taxon>Pezizomycotina</taxon>
        <taxon>Pezizomycetes</taxon>
        <taxon>Pezizales</taxon>
        <taxon>Pyronemataceae</taxon>
        <taxon>Pyronema</taxon>
    </lineage>
</organism>
<evidence type="ECO:0000313" key="7">
    <source>
        <dbReference type="EMBL" id="CCX30086.1"/>
    </source>
</evidence>
<reference evidence="7 8" key="1">
    <citation type="journal article" date="2013" name="PLoS Genet.">
        <title>The genome and development-dependent transcriptomes of Pyronema confluens: a window into fungal evolution.</title>
        <authorList>
            <person name="Traeger S."/>
            <person name="Altegoer F."/>
            <person name="Freitag M."/>
            <person name="Gabaldon T."/>
            <person name="Kempken F."/>
            <person name="Kumar A."/>
            <person name="Marcet-Houben M."/>
            <person name="Poggeler S."/>
            <person name="Stajich J.E."/>
            <person name="Nowrousian M."/>
        </authorList>
    </citation>
    <scope>NUCLEOTIDE SEQUENCE [LARGE SCALE GENOMIC DNA]</scope>
    <source>
        <strain evidence="8">CBS 100304</strain>
        <tissue evidence="7">Vegetative mycelium</tissue>
    </source>
</reference>
<protein>
    <recommendedName>
        <fullName evidence="6">BHLH domain-containing protein</fullName>
    </recommendedName>
</protein>
<accession>U4LS12</accession>
<dbReference type="EMBL" id="HF935418">
    <property type="protein sequence ID" value="CCX30086.1"/>
    <property type="molecule type" value="Genomic_DNA"/>
</dbReference>
<feature type="region of interest" description="Disordered" evidence="5">
    <location>
        <begin position="516"/>
        <end position="548"/>
    </location>
</feature>
<keyword evidence="2" id="KW-0805">Transcription regulation</keyword>
<sequence>MQFSLPFTSYKKNGNGSTDLRVDTPQQMANGMHGYNSTTTNGAPNSPAPFIKNEPQDDNSRFSNHQQFSHHPEAYSMSANSGFNHNGGFDNSDFQPSGSVDPQNLSIQTGGFFPSYGNSVQNMSAFIGGGNSGNAIDDDDLRASLAPDQDFLLDNSPHHDPYGSNNSHANGVTRNADVYSHTPDQIPAGSPYARAPYPYGRLYDDAAGTPSSYNASPIIGSGSTQSTHFDAAMANGKRKTRLGYDVDRSPSVMSPHTPKTPAITALSIDPQSASLPGQPIHMRHHKSFSGQWDGTPQSYDLHSPLHSPIPTQIQPNMHFGGKSLPSKVEHVQGTNYQSQEAKRRRRRESHNMVERRRRDNINERIQELSSLVPQHRLEDEKVRKHLLNSGSLSPTAGTSGSPPRFAATTARRASVINTEEKDKGPNKGDILNGAVGWTKDLMWAMYRKLEQEEETKKLVESLGGTWPFEQTEEEKRMAAEIRAAVRKNGVGNFAYSRAPGSGLRVPMFTDLAGGALKEGEQGGRVQTSTPPGGFWEGVVKDEEGMDMS</sequence>
<dbReference type="GO" id="GO:0000978">
    <property type="term" value="F:RNA polymerase II cis-regulatory region sequence-specific DNA binding"/>
    <property type="evidence" value="ECO:0007669"/>
    <property type="project" value="TreeGrafter"/>
</dbReference>
<evidence type="ECO:0000256" key="4">
    <source>
        <dbReference type="ARBA" id="ARBA00023242"/>
    </source>
</evidence>
<proteinExistence type="predicted"/>
<feature type="region of interest" description="Disordered" evidence="5">
    <location>
        <begin position="388"/>
        <end position="410"/>
    </location>
</feature>
<comment type="subcellular location">
    <subcellularLocation>
        <location evidence="1">Nucleus</location>
    </subcellularLocation>
</comment>
<gene>
    <name evidence="7" type="ORF">PCON_08112</name>
</gene>
<dbReference type="OMA" id="HMASHRH"/>
<evidence type="ECO:0000259" key="6">
    <source>
        <dbReference type="PROSITE" id="PS50888"/>
    </source>
</evidence>
<name>U4LS12_PYROM</name>
<dbReference type="PROSITE" id="PS50888">
    <property type="entry name" value="BHLH"/>
    <property type="match status" value="1"/>
</dbReference>
<feature type="domain" description="BHLH" evidence="6">
    <location>
        <begin position="345"/>
        <end position="441"/>
    </location>
</feature>
<feature type="compositionally biased region" description="Polar residues" evidence="5">
    <location>
        <begin position="1"/>
        <end position="44"/>
    </location>
</feature>
<feature type="compositionally biased region" description="Polar residues" evidence="5">
    <location>
        <begin position="92"/>
        <end position="106"/>
    </location>
</feature>
<dbReference type="InterPro" id="IPR011598">
    <property type="entry name" value="bHLH_dom"/>
</dbReference>
<dbReference type="OrthoDB" id="690068at2759"/>
<evidence type="ECO:0000313" key="8">
    <source>
        <dbReference type="Proteomes" id="UP000018144"/>
    </source>
</evidence>
<evidence type="ECO:0000256" key="5">
    <source>
        <dbReference type="SAM" id="MobiDB-lite"/>
    </source>
</evidence>
<dbReference type="eggNOG" id="KOG1318">
    <property type="taxonomic scope" value="Eukaryota"/>
</dbReference>
<dbReference type="PANTHER" id="PTHR46117:SF3">
    <property type="entry name" value="FI24210P1"/>
    <property type="match status" value="1"/>
</dbReference>
<dbReference type="GO" id="GO:0005634">
    <property type="term" value="C:nucleus"/>
    <property type="evidence" value="ECO:0007669"/>
    <property type="project" value="UniProtKB-SubCell"/>
</dbReference>
<keyword evidence="3" id="KW-0804">Transcription</keyword>
<dbReference type="CDD" id="cd11387">
    <property type="entry name" value="bHLHzip_USF_MITF"/>
    <property type="match status" value="1"/>
</dbReference>
<evidence type="ECO:0000256" key="2">
    <source>
        <dbReference type="ARBA" id="ARBA00023015"/>
    </source>
</evidence>
<dbReference type="PANTHER" id="PTHR46117">
    <property type="entry name" value="FI24210P1"/>
    <property type="match status" value="1"/>
</dbReference>
<keyword evidence="8" id="KW-1185">Reference proteome</keyword>
<dbReference type="STRING" id="1076935.U4LS12"/>
<feature type="compositionally biased region" description="Polar residues" evidence="5">
    <location>
        <begin position="388"/>
        <end position="401"/>
    </location>
</feature>
<evidence type="ECO:0000256" key="3">
    <source>
        <dbReference type="ARBA" id="ARBA00023163"/>
    </source>
</evidence>
<evidence type="ECO:0000256" key="1">
    <source>
        <dbReference type="ARBA" id="ARBA00004123"/>
    </source>
</evidence>
<dbReference type="InterPro" id="IPR036638">
    <property type="entry name" value="HLH_DNA-bd_sf"/>
</dbReference>
<dbReference type="AlphaFoldDB" id="U4LS12"/>
<dbReference type="SMART" id="SM00353">
    <property type="entry name" value="HLH"/>
    <property type="match status" value="1"/>
</dbReference>
<dbReference type="GO" id="GO:0000981">
    <property type="term" value="F:DNA-binding transcription factor activity, RNA polymerase II-specific"/>
    <property type="evidence" value="ECO:0007669"/>
    <property type="project" value="TreeGrafter"/>
</dbReference>
<dbReference type="InterPro" id="IPR051732">
    <property type="entry name" value="USF"/>
</dbReference>
<feature type="compositionally biased region" description="Basic and acidic residues" evidence="5">
    <location>
        <begin position="349"/>
        <end position="360"/>
    </location>
</feature>